<sequence>MHPEIQVNMASILSVPFVVRVKILCKLTTQEQLVLRQVCKTMKDWIDTSSLVHHVPATIIEDNGSKTFTKFLQKRPPHVITKLHIENESCDFLHDPALEYFLYLHSSTIKKLSMRRYFTCGTMGELKFYESFVNLEELELHKISIPTQHVVSSLFPKSFKELRVLKIGDVKAFPEPPDDSFGSTLIPLDLQRPMGLYVWKLIGFCEKIEHLGYPNTAKYFFQAFVDGRGRGEFGMFCDYIRNRSMEAPEKPNLKFCDFLNDNWPPDSRNTLTLLKLGNEFGVQYLNVNANQFNFLRISSLIKMYDLPKNASDCINSFKNFNCLITEQLPKVQRVCLKASDVNSMLDYSCVFNGSKVFPGLQEIEIVVDVGFSENYQAEDIYIKAATLRGVRTLLSHFFYDMELILSDEEAVRDYTSVSDLTISFKDLPPNPKKWKATPKDLPMEWIMKALPNLRRLKIVGWAAEHTSYLTLWKGFPRLEELLIEDCENLTDNCFFGDSEHKSAFQELKQLRRLTFMLTKKGDDKIYGLTKRTIQMFQEDMGLLPSIFLNQCSQKSSIQMTWSK</sequence>
<dbReference type="AlphaFoldDB" id="A0A1D2MMA4"/>
<dbReference type="Pfam" id="PF00646">
    <property type="entry name" value="F-box"/>
    <property type="match status" value="1"/>
</dbReference>
<dbReference type="SUPFAM" id="SSF52047">
    <property type="entry name" value="RNI-like"/>
    <property type="match status" value="1"/>
</dbReference>
<protein>
    <recommendedName>
        <fullName evidence="1">F-box domain-containing protein</fullName>
    </recommendedName>
</protein>
<evidence type="ECO:0000313" key="2">
    <source>
        <dbReference type="EMBL" id="ODM94133.1"/>
    </source>
</evidence>
<dbReference type="InterPro" id="IPR001810">
    <property type="entry name" value="F-box_dom"/>
</dbReference>
<keyword evidence="3" id="KW-1185">Reference proteome</keyword>
<evidence type="ECO:0000259" key="1">
    <source>
        <dbReference type="Pfam" id="PF00646"/>
    </source>
</evidence>
<evidence type="ECO:0000313" key="3">
    <source>
        <dbReference type="Proteomes" id="UP000094527"/>
    </source>
</evidence>
<dbReference type="EMBL" id="LJIJ01000856">
    <property type="protein sequence ID" value="ODM94133.1"/>
    <property type="molecule type" value="Genomic_DNA"/>
</dbReference>
<organism evidence="2 3">
    <name type="scientific">Orchesella cincta</name>
    <name type="common">Springtail</name>
    <name type="synonym">Podura cincta</name>
    <dbReference type="NCBI Taxonomy" id="48709"/>
    <lineage>
        <taxon>Eukaryota</taxon>
        <taxon>Metazoa</taxon>
        <taxon>Ecdysozoa</taxon>
        <taxon>Arthropoda</taxon>
        <taxon>Hexapoda</taxon>
        <taxon>Collembola</taxon>
        <taxon>Entomobryomorpha</taxon>
        <taxon>Entomobryoidea</taxon>
        <taxon>Orchesellidae</taxon>
        <taxon>Orchesellinae</taxon>
        <taxon>Orchesella</taxon>
    </lineage>
</organism>
<gene>
    <name evidence="2" type="ORF">Ocin01_12553</name>
</gene>
<dbReference type="InterPro" id="IPR032675">
    <property type="entry name" value="LRR_dom_sf"/>
</dbReference>
<comment type="caution">
    <text evidence="2">The sequence shown here is derived from an EMBL/GenBank/DDBJ whole genome shotgun (WGS) entry which is preliminary data.</text>
</comment>
<reference evidence="2 3" key="1">
    <citation type="journal article" date="2016" name="Genome Biol. Evol.">
        <title>Gene Family Evolution Reflects Adaptation to Soil Environmental Stressors in the Genome of the Collembolan Orchesella cincta.</title>
        <authorList>
            <person name="Faddeeva-Vakhrusheva A."/>
            <person name="Derks M.F."/>
            <person name="Anvar S.Y."/>
            <person name="Agamennone V."/>
            <person name="Suring W."/>
            <person name="Smit S."/>
            <person name="van Straalen N.M."/>
            <person name="Roelofs D."/>
        </authorList>
    </citation>
    <scope>NUCLEOTIDE SEQUENCE [LARGE SCALE GENOMIC DNA]</scope>
    <source>
        <tissue evidence="2">Mixed pool</tissue>
    </source>
</reference>
<name>A0A1D2MMA4_ORCCI</name>
<feature type="domain" description="F-box" evidence="1">
    <location>
        <begin position="12"/>
        <end position="51"/>
    </location>
</feature>
<dbReference type="Gene3D" id="3.80.10.10">
    <property type="entry name" value="Ribonuclease Inhibitor"/>
    <property type="match status" value="1"/>
</dbReference>
<proteinExistence type="predicted"/>
<dbReference type="Proteomes" id="UP000094527">
    <property type="component" value="Unassembled WGS sequence"/>
</dbReference>
<accession>A0A1D2MMA4</accession>